<name>A0ABV7H394_9BURK</name>
<dbReference type="Proteomes" id="UP001595556">
    <property type="component" value="Unassembled WGS sequence"/>
</dbReference>
<keyword evidence="2" id="KW-1185">Reference proteome</keyword>
<accession>A0ABV7H394</accession>
<reference evidence="2" key="1">
    <citation type="journal article" date="2019" name="Int. J. Syst. Evol. Microbiol.">
        <title>The Global Catalogue of Microorganisms (GCM) 10K type strain sequencing project: providing services to taxonomists for standard genome sequencing and annotation.</title>
        <authorList>
            <consortium name="The Broad Institute Genomics Platform"/>
            <consortium name="The Broad Institute Genome Sequencing Center for Infectious Disease"/>
            <person name="Wu L."/>
            <person name="Ma J."/>
        </authorList>
    </citation>
    <scope>NUCLEOTIDE SEQUENCE [LARGE SCALE GENOMIC DNA]</scope>
    <source>
        <strain evidence="2">KCTC 52168</strain>
    </source>
</reference>
<comment type="caution">
    <text evidence="1">The sequence shown here is derived from an EMBL/GenBank/DDBJ whole genome shotgun (WGS) entry which is preliminary data.</text>
</comment>
<protein>
    <recommendedName>
        <fullName evidence="3">Beta-barrel assembly machine subunit BamE</fullName>
    </recommendedName>
</protein>
<evidence type="ECO:0008006" key="3">
    <source>
        <dbReference type="Google" id="ProtNLM"/>
    </source>
</evidence>
<dbReference type="RefSeq" id="WP_377300744.1">
    <property type="nucleotide sequence ID" value="NZ_CP180191.1"/>
</dbReference>
<evidence type="ECO:0000313" key="1">
    <source>
        <dbReference type="EMBL" id="MFC3146482.1"/>
    </source>
</evidence>
<proteinExistence type="predicted"/>
<gene>
    <name evidence="1" type="ORF">ACFOEN_02365</name>
</gene>
<organism evidence="1 2">
    <name type="scientific">Piscinibacterium candidicorallinum</name>
    <dbReference type="NCBI Taxonomy" id="1793872"/>
    <lineage>
        <taxon>Bacteria</taxon>
        <taxon>Pseudomonadati</taxon>
        <taxon>Pseudomonadota</taxon>
        <taxon>Betaproteobacteria</taxon>
        <taxon>Burkholderiales</taxon>
        <taxon>Piscinibacterium</taxon>
    </lineage>
</organism>
<sequence length="190" mass="20773">MNPDLEKPRMIRKRLAPLALAPSENAIAVRLVARAGALLLAALAGCAAPITPGAGFNEALSARGTPAVRVTLPAGGERAIYSNTFGQFNQVIESDGSGKVVRVYNSLTDDAFAQIRIGQWRAEDVRAVFGRPAETTVVGFAEKRARVWSYRYRQDGVWNSLMHIHFGEDGRVTEFYPGPDQLFEPKESNK</sequence>
<evidence type="ECO:0000313" key="2">
    <source>
        <dbReference type="Proteomes" id="UP001595556"/>
    </source>
</evidence>
<dbReference type="EMBL" id="JBHRTI010000003">
    <property type="protein sequence ID" value="MFC3146482.1"/>
    <property type="molecule type" value="Genomic_DNA"/>
</dbReference>